<dbReference type="Proteomes" id="UP000070589">
    <property type="component" value="Unassembled WGS sequence"/>
</dbReference>
<proteinExistence type="predicted"/>
<reference evidence="1 2" key="1">
    <citation type="journal article" date="2016" name="Sci. Rep.">
        <title>Metabolic traits of an uncultured archaeal lineage -MSBL1- from brine pools of the Red Sea.</title>
        <authorList>
            <person name="Mwirichia R."/>
            <person name="Alam I."/>
            <person name="Rashid M."/>
            <person name="Vinu M."/>
            <person name="Ba-Alawi W."/>
            <person name="Anthony Kamau A."/>
            <person name="Kamanda Ngugi D."/>
            <person name="Goker M."/>
            <person name="Klenk H.P."/>
            <person name="Bajic V."/>
            <person name="Stingl U."/>
        </authorList>
    </citation>
    <scope>NUCLEOTIDE SEQUENCE [LARGE SCALE GENOMIC DNA]</scope>
    <source>
        <strain evidence="1">SCGC-AAA259D14</strain>
    </source>
</reference>
<dbReference type="AlphaFoldDB" id="A0A133U4E5"/>
<organism evidence="1 2">
    <name type="scientific">candidate division MSBL1 archaeon SCGC-AAA259D14</name>
    <dbReference type="NCBI Taxonomy" id="1698261"/>
    <lineage>
        <taxon>Archaea</taxon>
        <taxon>Methanobacteriati</taxon>
        <taxon>Methanobacteriota</taxon>
        <taxon>candidate division MSBL1</taxon>
    </lineage>
</organism>
<name>A0A133U4E5_9EURY</name>
<gene>
    <name evidence="1" type="ORF">AKJ62_03880</name>
</gene>
<keyword evidence="2" id="KW-1185">Reference proteome</keyword>
<protein>
    <submittedName>
        <fullName evidence="1">Uncharacterized protein</fullName>
    </submittedName>
</protein>
<accession>A0A133U4E5</accession>
<evidence type="ECO:0000313" key="2">
    <source>
        <dbReference type="Proteomes" id="UP000070589"/>
    </source>
</evidence>
<sequence length="148" mass="16414">MSKEDTRSLRMGIKSIKVLRNIKARLTLEFDEDVTYRDALNFSIARSVLDDETISTFVRGVGMIRDAEDLNSEPGSVRSALSELIGLLLAPENERRNRVKDLRSGFRENSTLSGGEEAAFSAALAKITEVPEGALTHPRFKKESGELD</sequence>
<evidence type="ECO:0000313" key="1">
    <source>
        <dbReference type="EMBL" id="KXA89055.1"/>
    </source>
</evidence>
<dbReference type="EMBL" id="LHXL01000059">
    <property type="protein sequence ID" value="KXA89055.1"/>
    <property type="molecule type" value="Genomic_DNA"/>
</dbReference>
<comment type="caution">
    <text evidence="1">The sequence shown here is derived from an EMBL/GenBank/DDBJ whole genome shotgun (WGS) entry which is preliminary data.</text>
</comment>